<protein>
    <submittedName>
        <fullName evidence="3">Uncharacterized protein</fullName>
    </submittedName>
</protein>
<evidence type="ECO:0000313" key="3">
    <source>
        <dbReference type="EMBL" id="RAI28978.1"/>
    </source>
</evidence>
<name>A0A327K0T8_9HYPH</name>
<keyword evidence="2" id="KW-0732">Signal</keyword>
<dbReference type="Proteomes" id="UP000249299">
    <property type="component" value="Unassembled WGS sequence"/>
</dbReference>
<feature type="chain" id="PRO_5016426360" evidence="2">
    <location>
        <begin position="21"/>
        <end position="387"/>
    </location>
</feature>
<organism evidence="3 4">
    <name type="scientific">Rhodobium orientis</name>
    <dbReference type="NCBI Taxonomy" id="34017"/>
    <lineage>
        <taxon>Bacteria</taxon>
        <taxon>Pseudomonadati</taxon>
        <taxon>Pseudomonadota</taxon>
        <taxon>Alphaproteobacteria</taxon>
        <taxon>Hyphomicrobiales</taxon>
        <taxon>Rhodobiaceae</taxon>
        <taxon>Rhodobium</taxon>
    </lineage>
</organism>
<accession>A0A327K0T8</accession>
<keyword evidence="4" id="KW-1185">Reference proteome</keyword>
<comment type="caution">
    <text evidence="3">The sequence shown here is derived from an EMBL/GenBank/DDBJ whole genome shotgun (WGS) entry which is preliminary data.</text>
</comment>
<evidence type="ECO:0000313" key="4">
    <source>
        <dbReference type="Proteomes" id="UP000249299"/>
    </source>
</evidence>
<dbReference type="AlphaFoldDB" id="A0A327K0T8"/>
<proteinExistence type="predicted"/>
<evidence type="ECO:0000256" key="1">
    <source>
        <dbReference type="SAM" id="MobiDB-lite"/>
    </source>
</evidence>
<feature type="compositionally biased region" description="Acidic residues" evidence="1">
    <location>
        <begin position="368"/>
        <end position="387"/>
    </location>
</feature>
<feature type="region of interest" description="Disordered" evidence="1">
    <location>
        <begin position="340"/>
        <end position="387"/>
    </location>
</feature>
<feature type="signal peptide" evidence="2">
    <location>
        <begin position="1"/>
        <end position="20"/>
    </location>
</feature>
<sequence>MRYLAVAAALGALAAWPASAEEKAVVTVPGISLNQNFVAGARAARSFNVEDRMETFEFLLRALPPKVKVYPTENYFYFTFKHSGMEYAGNMRLDVGDRDDGVLHFAYFSKTEPWNMEILSQYKALNAEDGVKVEKVDDFLYRVTYKDISVEFQLNDLTGVEPPAARVAPQEDYLGPVFDESGVEFYFLFDRELKQFRFVLNEEGTPSDILVPYSEDTPVILVGMRTGFVFFDDRRQDRKLLIGVNRVNVEANNYFDGPFDQLPDNFMRHGEFKAAILQKHPSLKDEIDDHGVFIGQDGRFLVNPYINYYRLNQLDSFYRCIDPNLDRTAYYNCLTAGDDEERGKGLGASHNGEDESGYGDENAYGDEPAGEEPDAGEEPEDDGSTAR</sequence>
<evidence type="ECO:0000256" key="2">
    <source>
        <dbReference type="SAM" id="SignalP"/>
    </source>
</evidence>
<gene>
    <name evidence="3" type="ORF">CH339_04645</name>
</gene>
<dbReference type="EMBL" id="NPEV01000006">
    <property type="protein sequence ID" value="RAI28978.1"/>
    <property type="molecule type" value="Genomic_DNA"/>
</dbReference>
<reference evidence="3 4" key="1">
    <citation type="submission" date="2017-07" db="EMBL/GenBank/DDBJ databases">
        <title>Draft Genome Sequences of Select Purple Nonsulfur Bacteria.</title>
        <authorList>
            <person name="Lasarre B."/>
            <person name="Mckinlay J.B."/>
        </authorList>
    </citation>
    <scope>NUCLEOTIDE SEQUENCE [LARGE SCALE GENOMIC DNA]</scope>
    <source>
        <strain evidence="3 4">DSM 11290</strain>
    </source>
</reference>